<sequence>MPTTTGSVRKQSPDINWKLVSEEVEDNIRVFNTPQKNGFVPIDQIPSGELDPLNALIQKELDSIHEISVLKRAKKINAIRKERLGKETAVSPYVKIENLPIHIGMGKQRALFSK</sequence>
<dbReference type="Proteomes" id="UP000178936">
    <property type="component" value="Unassembled WGS sequence"/>
</dbReference>
<accession>A0A1G2Q6H1</accession>
<evidence type="ECO:0000313" key="2">
    <source>
        <dbReference type="Proteomes" id="UP000178936"/>
    </source>
</evidence>
<dbReference type="EMBL" id="MHTB01000013">
    <property type="protein sequence ID" value="OHA55472.1"/>
    <property type="molecule type" value="Genomic_DNA"/>
</dbReference>
<protein>
    <submittedName>
        <fullName evidence="1">Uncharacterized protein</fullName>
    </submittedName>
</protein>
<dbReference type="AlphaFoldDB" id="A0A1G2Q6H1"/>
<comment type="caution">
    <text evidence="1">The sequence shown here is derived from an EMBL/GenBank/DDBJ whole genome shotgun (WGS) entry which is preliminary data.</text>
</comment>
<reference evidence="1 2" key="1">
    <citation type="journal article" date="2016" name="Nat. Commun.">
        <title>Thousands of microbial genomes shed light on interconnected biogeochemical processes in an aquifer system.</title>
        <authorList>
            <person name="Anantharaman K."/>
            <person name="Brown C.T."/>
            <person name="Hug L.A."/>
            <person name="Sharon I."/>
            <person name="Castelle C.J."/>
            <person name="Probst A.J."/>
            <person name="Thomas B.C."/>
            <person name="Singh A."/>
            <person name="Wilkins M.J."/>
            <person name="Karaoz U."/>
            <person name="Brodie E.L."/>
            <person name="Williams K.H."/>
            <person name="Hubbard S.S."/>
            <person name="Banfield J.F."/>
        </authorList>
    </citation>
    <scope>NUCLEOTIDE SEQUENCE [LARGE SCALE GENOMIC DNA]</scope>
</reference>
<gene>
    <name evidence="1" type="ORF">A2226_02695</name>
</gene>
<evidence type="ECO:0000313" key="1">
    <source>
        <dbReference type="EMBL" id="OHA55472.1"/>
    </source>
</evidence>
<name>A0A1G2Q6H1_9BACT</name>
<organism evidence="1 2">
    <name type="scientific">Candidatus Veblenbacteria bacterium RIFOXYA2_FULL_43_9</name>
    <dbReference type="NCBI Taxonomy" id="1802425"/>
    <lineage>
        <taxon>Bacteria</taxon>
        <taxon>Candidatus Vebleniibacteriota</taxon>
    </lineage>
</organism>
<proteinExistence type="predicted"/>